<protein>
    <submittedName>
        <fullName evidence="2">Uncharacterized protein</fullName>
    </submittedName>
</protein>
<dbReference type="GO" id="GO:0003743">
    <property type="term" value="F:translation initiation factor activity"/>
    <property type="evidence" value="ECO:0007669"/>
    <property type="project" value="InterPro"/>
</dbReference>
<dbReference type="PANTHER" id="PTHR32091:SF24">
    <property type="entry name" value="DUF4005 DOMAIN-CONTAINING PROTEIN"/>
    <property type="match status" value="1"/>
</dbReference>
<feature type="region of interest" description="Disordered" evidence="1">
    <location>
        <begin position="17"/>
        <end position="43"/>
    </location>
</feature>
<organism evidence="2">
    <name type="scientific">Fagus sylvatica</name>
    <name type="common">Beechnut</name>
    <dbReference type="NCBI Taxonomy" id="28930"/>
    <lineage>
        <taxon>Eukaryota</taxon>
        <taxon>Viridiplantae</taxon>
        <taxon>Streptophyta</taxon>
        <taxon>Embryophyta</taxon>
        <taxon>Tracheophyta</taxon>
        <taxon>Spermatophyta</taxon>
        <taxon>Magnoliopsida</taxon>
        <taxon>eudicotyledons</taxon>
        <taxon>Gunneridae</taxon>
        <taxon>Pentapetalae</taxon>
        <taxon>rosids</taxon>
        <taxon>fabids</taxon>
        <taxon>Fagales</taxon>
        <taxon>Fagaceae</taxon>
        <taxon>Fagus</taxon>
    </lineage>
</organism>
<feature type="region of interest" description="Disordered" evidence="1">
    <location>
        <begin position="176"/>
        <end position="200"/>
    </location>
</feature>
<feature type="compositionally biased region" description="Low complexity" evidence="1">
    <location>
        <begin position="349"/>
        <end position="360"/>
    </location>
</feature>
<dbReference type="Pfam" id="PF06273">
    <property type="entry name" value="eIF-4B"/>
    <property type="match status" value="1"/>
</dbReference>
<dbReference type="EMBL" id="OIVN01001824">
    <property type="protein sequence ID" value="SPC98023.1"/>
    <property type="molecule type" value="Genomic_DNA"/>
</dbReference>
<feature type="region of interest" description="Disordered" evidence="1">
    <location>
        <begin position="344"/>
        <end position="369"/>
    </location>
</feature>
<reference evidence="2" key="1">
    <citation type="submission" date="2018-02" db="EMBL/GenBank/DDBJ databases">
        <authorList>
            <person name="Cohen D.B."/>
            <person name="Kent A.D."/>
        </authorList>
    </citation>
    <scope>NUCLEOTIDE SEQUENCE</scope>
</reference>
<sequence length="369" mass="42684">MGRESKYGFALSWADEVEKEEEAQTQEHQKQKTNPFGSARPREVVLQERGIDWRKLDQDLQPPSNIRNKARNEKPSKENIPAPAAHVFNFNMIQSDPPSWGLEQKREETRLSSKRREVPWVPLAPQNQIPVIFSPPLRYPPKNHIPRLLEESSIRCNPNGLDNWQQHFQCTNHLETEKENTRNKRRLQRAHSLGPRSQNHPQLDQHVVLCTSQNSELKNNRTESQELVLPIEAQRNGKKLRKSVACENQQDAGPENEMKRFNAQNLVGIPLGNERRAPLLRQDKRWSLANEREWMNLQDNCARHDRTARQGVHNSRAERSFAKEIEWEITGFENERQRVARKVTGSSMAAVGNGRRAGAGQTRKVKRAD</sequence>
<evidence type="ECO:0000256" key="1">
    <source>
        <dbReference type="SAM" id="MobiDB-lite"/>
    </source>
</evidence>
<dbReference type="InterPro" id="IPR010433">
    <property type="entry name" value="EIF-4B_pln"/>
</dbReference>
<dbReference type="PANTHER" id="PTHR32091">
    <property type="entry name" value="EUKARYOTIC TRANSLATION INITIATION FACTOR 4B"/>
    <property type="match status" value="1"/>
</dbReference>
<dbReference type="GO" id="GO:0003729">
    <property type="term" value="F:mRNA binding"/>
    <property type="evidence" value="ECO:0007669"/>
    <property type="project" value="TreeGrafter"/>
</dbReference>
<feature type="region of interest" description="Disordered" evidence="1">
    <location>
        <begin position="55"/>
        <end position="79"/>
    </location>
</feature>
<gene>
    <name evidence="2" type="ORF">FSB_LOCUS25905</name>
</gene>
<evidence type="ECO:0000313" key="2">
    <source>
        <dbReference type="EMBL" id="SPC98023.1"/>
    </source>
</evidence>
<dbReference type="AlphaFoldDB" id="A0A2N9GEP1"/>
<accession>A0A2N9GEP1</accession>
<name>A0A2N9GEP1_FAGSY</name>
<proteinExistence type="predicted"/>